<evidence type="ECO:0000256" key="2">
    <source>
        <dbReference type="ARBA" id="ARBA00012438"/>
    </source>
</evidence>
<dbReference type="PRINTS" id="PR00344">
    <property type="entry name" value="BCTRLSENSOR"/>
</dbReference>
<dbReference type="InterPro" id="IPR011006">
    <property type="entry name" value="CheY-like_superfamily"/>
</dbReference>
<sequence>MLELLRVSVSKRAAVSVHLGQRLPAVRANPAQIRQVVMNLITNASEAIGDQDGVIRITTGVVKAGKDTVPGLKALGAGGYVQLKVSDTGPGIAPEVQTRVFDPFFTTKATGHGLGLTVVQGIVGNLSGTIRISSRPGTGTTVRVLLPCTKREASITRPACRDEDHESQFPQPTILIVEDEDLLRQAVSKVLGKKGYSVIEAKDGSVALAVIGDPQKLVNVILLDLTLPGISSRQVLEEAKRLRPQMKAIVTSAYTEQMAADLLIRRFDGFIRKPYQVAELMELVRRTLSA</sequence>
<gene>
    <name evidence="8" type="ORF">HRJ53_16835</name>
</gene>
<name>A0A7V8NSD0_9BACT</name>
<dbReference type="InterPro" id="IPR003594">
    <property type="entry name" value="HATPase_dom"/>
</dbReference>
<dbReference type="Gene3D" id="3.30.565.10">
    <property type="entry name" value="Histidine kinase-like ATPase, C-terminal domain"/>
    <property type="match status" value="1"/>
</dbReference>
<dbReference type="EMBL" id="JACDQQ010001613">
    <property type="protein sequence ID" value="MBA0086649.1"/>
    <property type="molecule type" value="Genomic_DNA"/>
</dbReference>
<dbReference type="InterPro" id="IPR004358">
    <property type="entry name" value="Sig_transdc_His_kin-like_C"/>
</dbReference>
<dbReference type="InterPro" id="IPR001789">
    <property type="entry name" value="Sig_transdc_resp-reg_receiver"/>
</dbReference>
<organism evidence="8 9">
    <name type="scientific">Candidatus Acidiferrum panamense</name>
    <dbReference type="NCBI Taxonomy" id="2741543"/>
    <lineage>
        <taxon>Bacteria</taxon>
        <taxon>Pseudomonadati</taxon>
        <taxon>Acidobacteriota</taxon>
        <taxon>Terriglobia</taxon>
        <taxon>Candidatus Acidiferrales</taxon>
        <taxon>Candidatus Acidiferrum</taxon>
    </lineage>
</organism>
<evidence type="ECO:0000259" key="7">
    <source>
        <dbReference type="PROSITE" id="PS50110"/>
    </source>
</evidence>
<dbReference type="InterPro" id="IPR005467">
    <property type="entry name" value="His_kinase_dom"/>
</dbReference>
<evidence type="ECO:0000256" key="4">
    <source>
        <dbReference type="ARBA" id="ARBA00022777"/>
    </source>
</evidence>
<evidence type="ECO:0000256" key="5">
    <source>
        <dbReference type="PROSITE-ProRule" id="PRU00169"/>
    </source>
</evidence>
<evidence type="ECO:0000313" key="8">
    <source>
        <dbReference type="EMBL" id="MBA0086649.1"/>
    </source>
</evidence>
<feature type="domain" description="Response regulatory" evidence="7">
    <location>
        <begin position="173"/>
        <end position="288"/>
    </location>
</feature>
<dbReference type="InterPro" id="IPR036890">
    <property type="entry name" value="HATPase_C_sf"/>
</dbReference>
<evidence type="ECO:0000256" key="1">
    <source>
        <dbReference type="ARBA" id="ARBA00000085"/>
    </source>
</evidence>
<comment type="catalytic activity">
    <reaction evidence="1">
        <text>ATP + protein L-histidine = ADP + protein N-phospho-L-histidine.</text>
        <dbReference type="EC" id="2.7.13.3"/>
    </reaction>
</comment>
<dbReference type="Pfam" id="PF02518">
    <property type="entry name" value="HATPase_c"/>
    <property type="match status" value="1"/>
</dbReference>
<accession>A0A7V8NSD0</accession>
<reference evidence="8" key="1">
    <citation type="submission" date="2020-06" db="EMBL/GenBank/DDBJ databases">
        <title>Legume-microbial interactions unlock mineral nutrients during tropical forest succession.</title>
        <authorList>
            <person name="Epihov D.Z."/>
        </authorList>
    </citation>
    <scope>NUCLEOTIDE SEQUENCE [LARGE SCALE GENOMIC DNA]</scope>
    <source>
        <strain evidence="8">Pan2503</strain>
    </source>
</reference>
<keyword evidence="9" id="KW-1185">Reference proteome</keyword>
<dbReference type="Pfam" id="PF00072">
    <property type="entry name" value="Response_reg"/>
    <property type="match status" value="1"/>
</dbReference>
<dbReference type="GO" id="GO:0005886">
    <property type="term" value="C:plasma membrane"/>
    <property type="evidence" value="ECO:0007669"/>
    <property type="project" value="TreeGrafter"/>
</dbReference>
<comment type="caution">
    <text evidence="8">The sequence shown here is derived from an EMBL/GenBank/DDBJ whole genome shotgun (WGS) entry which is preliminary data.</text>
</comment>
<dbReference type="EC" id="2.7.13.3" evidence="2"/>
<feature type="domain" description="Histidine kinase" evidence="6">
    <location>
        <begin position="1"/>
        <end position="150"/>
    </location>
</feature>
<dbReference type="AlphaFoldDB" id="A0A7V8NSD0"/>
<dbReference type="CDD" id="cd00156">
    <property type="entry name" value="REC"/>
    <property type="match status" value="1"/>
</dbReference>
<dbReference type="SUPFAM" id="SSF52172">
    <property type="entry name" value="CheY-like"/>
    <property type="match status" value="1"/>
</dbReference>
<feature type="modified residue" description="4-aspartylphosphate" evidence="5">
    <location>
        <position position="224"/>
    </location>
</feature>
<dbReference type="GO" id="GO:0000155">
    <property type="term" value="F:phosphorelay sensor kinase activity"/>
    <property type="evidence" value="ECO:0007669"/>
    <property type="project" value="TreeGrafter"/>
</dbReference>
<dbReference type="SUPFAM" id="SSF55874">
    <property type="entry name" value="ATPase domain of HSP90 chaperone/DNA topoisomerase II/histidine kinase"/>
    <property type="match status" value="1"/>
</dbReference>
<dbReference type="PROSITE" id="PS50110">
    <property type="entry name" value="RESPONSE_REGULATORY"/>
    <property type="match status" value="1"/>
</dbReference>
<evidence type="ECO:0000313" key="9">
    <source>
        <dbReference type="Proteomes" id="UP000567293"/>
    </source>
</evidence>
<dbReference type="Gene3D" id="3.40.50.2300">
    <property type="match status" value="1"/>
</dbReference>
<evidence type="ECO:0000256" key="3">
    <source>
        <dbReference type="ARBA" id="ARBA00022679"/>
    </source>
</evidence>
<keyword evidence="5" id="KW-0597">Phosphoprotein</keyword>
<keyword evidence="3" id="KW-0808">Transferase</keyword>
<dbReference type="PANTHER" id="PTHR43047">
    <property type="entry name" value="TWO-COMPONENT HISTIDINE PROTEIN KINASE"/>
    <property type="match status" value="1"/>
</dbReference>
<dbReference type="SMART" id="SM00387">
    <property type="entry name" value="HATPase_c"/>
    <property type="match status" value="1"/>
</dbReference>
<dbReference type="Proteomes" id="UP000567293">
    <property type="component" value="Unassembled WGS sequence"/>
</dbReference>
<dbReference type="PROSITE" id="PS50109">
    <property type="entry name" value="HIS_KIN"/>
    <property type="match status" value="1"/>
</dbReference>
<dbReference type="GO" id="GO:0009927">
    <property type="term" value="F:histidine phosphotransfer kinase activity"/>
    <property type="evidence" value="ECO:0007669"/>
    <property type="project" value="TreeGrafter"/>
</dbReference>
<dbReference type="SMART" id="SM00448">
    <property type="entry name" value="REC"/>
    <property type="match status" value="1"/>
</dbReference>
<keyword evidence="4" id="KW-0418">Kinase</keyword>
<evidence type="ECO:0000259" key="6">
    <source>
        <dbReference type="PROSITE" id="PS50109"/>
    </source>
</evidence>
<dbReference type="PANTHER" id="PTHR43047:SF72">
    <property type="entry name" value="OSMOSENSING HISTIDINE PROTEIN KINASE SLN1"/>
    <property type="match status" value="1"/>
</dbReference>
<proteinExistence type="predicted"/>
<protein>
    <recommendedName>
        <fullName evidence="2">histidine kinase</fullName>
        <ecNumber evidence="2">2.7.13.3</ecNumber>
    </recommendedName>
</protein>